<dbReference type="Proteomes" id="UP000443070">
    <property type="component" value="Unassembled WGS sequence"/>
</dbReference>
<evidence type="ECO:0000256" key="1">
    <source>
        <dbReference type="SAM" id="Phobius"/>
    </source>
</evidence>
<evidence type="ECO:0000313" key="6">
    <source>
        <dbReference type="Proteomes" id="UP000484547"/>
    </source>
</evidence>
<keyword evidence="1" id="KW-0812">Transmembrane</keyword>
<feature type="transmembrane region" description="Helical" evidence="1">
    <location>
        <begin position="214"/>
        <end position="233"/>
    </location>
</feature>
<dbReference type="eggNOG" id="COG1811">
    <property type="taxonomic scope" value="Bacteria"/>
</dbReference>
<accession>A0A6I3S2G4</accession>
<evidence type="ECO:0000313" key="4">
    <source>
        <dbReference type="EMBL" id="MTU04178.1"/>
    </source>
</evidence>
<dbReference type="STRING" id="1262914.BN533_01900"/>
<keyword evidence="1" id="KW-1133">Transmembrane helix</keyword>
<feature type="transmembrane region" description="Helical" evidence="1">
    <location>
        <begin position="187"/>
        <end position="207"/>
    </location>
</feature>
<reference evidence="5 6" key="2">
    <citation type="journal article" date="2019" name="Nat. Med.">
        <title>A library of human gut bacterial isolates paired with longitudinal multiomics data enables mechanistic microbiome research.</title>
        <authorList>
            <person name="Poyet M."/>
            <person name="Groussin M."/>
            <person name="Gibbons S.M."/>
            <person name="Avila-Pacheco J."/>
            <person name="Jiang X."/>
            <person name="Kearney S.M."/>
            <person name="Perrotta A.R."/>
            <person name="Berdy B."/>
            <person name="Zhao S."/>
            <person name="Lieberman T.D."/>
            <person name="Swanson P.K."/>
            <person name="Smith M."/>
            <person name="Roesemann S."/>
            <person name="Alexander J.E."/>
            <person name="Rich S.A."/>
            <person name="Livny J."/>
            <person name="Vlamakis H."/>
            <person name="Clish C."/>
            <person name="Bullock K."/>
            <person name="Deik A."/>
            <person name="Scott J."/>
            <person name="Pierce K.A."/>
            <person name="Xavier R.J."/>
            <person name="Alm E.J."/>
        </authorList>
    </citation>
    <scope>NUCLEOTIDE SEQUENCE [LARGE SCALE GENOMIC DNA]</scope>
    <source>
        <strain evidence="3 6">BIOML-A13</strain>
        <strain evidence="4 5">BIOML-A3</strain>
    </source>
</reference>
<evidence type="ECO:0000313" key="2">
    <source>
        <dbReference type="EMBL" id="CDB46887.1"/>
    </source>
</evidence>
<dbReference type="OrthoDB" id="9797976at2"/>
<protein>
    <submittedName>
        <fullName evidence="3">DUF554 family protein</fullName>
    </submittedName>
</protein>
<reference evidence="2" key="1">
    <citation type="submission" date="2012-11" db="EMBL/GenBank/DDBJ databases">
        <title>Dependencies among metagenomic species, viruses, plasmids and units of genetic variation.</title>
        <authorList>
            <person name="Nielsen H.B."/>
            <person name="Almeida M."/>
            <person name="Juncker A.S."/>
            <person name="Rasmussen S."/>
            <person name="Li J."/>
            <person name="Sunagawa S."/>
            <person name="Plichta D."/>
            <person name="Gautier L."/>
            <person name="Le Chatelier E."/>
            <person name="Peletier E."/>
            <person name="Bonde I."/>
            <person name="Nielsen T."/>
            <person name="Manichanh C."/>
            <person name="Arumugam M."/>
            <person name="Batto J."/>
            <person name="Santos M.B.Q.D."/>
            <person name="Blom N."/>
            <person name="Borruel N."/>
            <person name="Burgdorf K.S."/>
            <person name="Boumezbeur F."/>
            <person name="Casellas F."/>
            <person name="Dore J."/>
            <person name="Guarner F."/>
            <person name="Hansen T."/>
            <person name="Hildebrand F."/>
            <person name="Kaas R.S."/>
            <person name="Kennedy S."/>
            <person name="Kristiansen K."/>
            <person name="Kultima J.R."/>
            <person name="Leonard P."/>
            <person name="Levenez F."/>
            <person name="Lund O."/>
            <person name="Moumen B."/>
            <person name="Le Paslier D."/>
            <person name="Pons N."/>
            <person name="Pedersen O."/>
            <person name="Prifti E."/>
            <person name="Qin J."/>
            <person name="Raes J."/>
            <person name="Tap J."/>
            <person name="Tims S."/>
            <person name="Ussery D.W."/>
            <person name="Yamada T."/>
            <person name="MetaHit consortium"/>
            <person name="Renault P."/>
            <person name="Sicheritz-Ponten T."/>
            <person name="Bork P."/>
            <person name="Wang J."/>
            <person name="Brunak S."/>
            <person name="Ehrlich S.D."/>
        </authorList>
    </citation>
    <scope>NUCLEOTIDE SEQUENCE [LARGE SCALE GENOMIC DNA]</scope>
</reference>
<name>R6J9C2_9FIRM</name>
<dbReference type="EMBL" id="CBDS010000100">
    <property type="protein sequence ID" value="CDB46887.1"/>
    <property type="molecule type" value="Genomic_DNA"/>
</dbReference>
<feature type="transmembrane region" description="Helical" evidence="1">
    <location>
        <begin position="57"/>
        <end position="74"/>
    </location>
</feature>
<evidence type="ECO:0000313" key="5">
    <source>
        <dbReference type="Proteomes" id="UP000443070"/>
    </source>
</evidence>
<feature type="transmembrane region" description="Helical" evidence="1">
    <location>
        <begin position="35"/>
        <end position="51"/>
    </location>
</feature>
<feature type="transmembrane region" description="Helical" evidence="1">
    <location>
        <begin position="145"/>
        <end position="167"/>
    </location>
</feature>
<keyword evidence="1" id="KW-0472">Membrane</keyword>
<feature type="transmembrane region" description="Helical" evidence="1">
    <location>
        <begin position="6"/>
        <end position="23"/>
    </location>
</feature>
<gene>
    <name evidence="2" type="ORF">BN533_01900</name>
    <name evidence="3" type="ORF">GMD11_07545</name>
    <name evidence="4" type="ORF">GMD18_07200</name>
</gene>
<dbReference type="Proteomes" id="UP000484547">
    <property type="component" value="Unassembled WGS sequence"/>
</dbReference>
<evidence type="ECO:0000313" key="3">
    <source>
        <dbReference type="EMBL" id="MTT76114.1"/>
    </source>
</evidence>
<dbReference type="Pfam" id="PF04474">
    <property type="entry name" value="DUF554"/>
    <property type="match status" value="1"/>
</dbReference>
<sequence>MVGLGTLVNSGAILAGAGAGLLLRRGLPEKWQESIMQGVALCIIVIGVQMAFKSENIMVVIFSIVLGAIVGEGIDIDTKLQRFGDWIGSKLIGGHDAGAAKVIGEGFVAASLIYCVGAMAIIGSLQDGLKGDTTILFAKSTLDGIIAIILTANLGIGVALSAVSVLLYQGTLTLLAGVLEPVLTTSILNEVTATGGMLIMAIGVNMLKVVQIRISNLLPAVLWAGIIVAVSGLL</sequence>
<keyword evidence="5" id="KW-1185">Reference proteome</keyword>
<dbReference type="EMBL" id="WNBM01000004">
    <property type="protein sequence ID" value="MTT76114.1"/>
    <property type="molecule type" value="Genomic_DNA"/>
</dbReference>
<comment type="caution">
    <text evidence="2">The sequence shown here is derived from an EMBL/GenBank/DDBJ whole genome shotgun (WGS) entry which is preliminary data.</text>
</comment>
<organism evidence="2">
    <name type="scientific">Phascolarctobacterium faecium</name>
    <dbReference type="NCBI Taxonomy" id="33025"/>
    <lineage>
        <taxon>Bacteria</taxon>
        <taxon>Bacillati</taxon>
        <taxon>Bacillota</taxon>
        <taxon>Negativicutes</taxon>
        <taxon>Acidaminococcales</taxon>
        <taxon>Acidaminococcaceae</taxon>
        <taxon>Phascolarctobacterium</taxon>
    </lineage>
</organism>
<dbReference type="EMBL" id="WNBW01000004">
    <property type="protein sequence ID" value="MTU04178.1"/>
    <property type="molecule type" value="Genomic_DNA"/>
</dbReference>
<dbReference type="AlphaFoldDB" id="R6J9C2"/>
<dbReference type="InterPro" id="IPR007563">
    <property type="entry name" value="DUF554"/>
</dbReference>
<accession>R6J9C2</accession>
<dbReference type="PANTHER" id="PTHR36111">
    <property type="entry name" value="INNER MEMBRANE PROTEIN-RELATED"/>
    <property type="match status" value="1"/>
</dbReference>
<proteinExistence type="predicted"/>
<dbReference type="HOGENOM" id="CLU_091659_0_0_9"/>
<dbReference type="PANTHER" id="PTHR36111:SF2">
    <property type="entry name" value="INNER MEMBRANE PROTEIN"/>
    <property type="match status" value="1"/>
</dbReference>
<dbReference type="RefSeq" id="WP_021718800.1">
    <property type="nucleotide sequence ID" value="NZ_AP025560.1"/>
</dbReference>